<keyword evidence="5 7" id="KW-1133">Transmembrane helix</keyword>
<comment type="similarity">
    <text evidence="7">Belongs to the binding-protein-dependent transport system permease family.</text>
</comment>
<dbReference type="PANTHER" id="PTHR30193:SF1">
    <property type="entry name" value="ABC TRANSPORTER PERMEASE PROTEIN YESP-RELATED"/>
    <property type="match status" value="1"/>
</dbReference>
<keyword evidence="6 7" id="KW-0472">Membrane</keyword>
<organism evidence="9">
    <name type="scientific">uncultured Thermomicrobiales bacterium</name>
    <dbReference type="NCBI Taxonomy" id="1645740"/>
    <lineage>
        <taxon>Bacteria</taxon>
        <taxon>Pseudomonadati</taxon>
        <taxon>Thermomicrobiota</taxon>
        <taxon>Thermomicrobia</taxon>
        <taxon>Thermomicrobiales</taxon>
        <taxon>environmental samples</taxon>
    </lineage>
</organism>
<accession>A0A6J4VKU7</accession>
<evidence type="ECO:0000256" key="5">
    <source>
        <dbReference type="ARBA" id="ARBA00022989"/>
    </source>
</evidence>
<keyword evidence="4 7" id="KW-0812">Transmembrane</keyword>
<dbReference type="InterPro" id="IPR000515">
    <property type="entry name" value="MetI-like"/>
</dbReference>
<keyword evidence="2 7" id="KW-0813">Transport</keyword>
<feature type="transmembrane region" description="Helical" evidence="7">
    <location>
        <begin position="145"/>
        <end position="163"/>
    </location>
</feature>
<feature type="transmembrane region" description="Helical" evidence="7">
    <location>
        <begin position="242"/>
        <end position="265"/>
    </location>
</feature>
<feature type="transmembrane region" description="Helical" evidence="7">
    <location>
        <begin position="120"/>
        <end position="139"/>
    </location>
</feature>
<keyword evidence="3" id="KW-1003">Cell membrane</keyword>
<evidence type="ECO:0000259" key="8">
    <source>
        <dbReference type="PROSITE" id="PS50928"/>
    </source>
</evidence>
<evidence type="ECO:0000313" key="9">
    <source>
        <dbReference type="EMBL" id="CAA9578783.1"/>
    </source>
</evidence>
<dbReference type="InterPro" id="IPR035906">
    <property type="entry name" value="MetI-like_sf"/>
</dbReference>
<evidence type="ECO:0000256" key="2">
    <source>
        <dbReference type="ARBA" id="ARBA00022448"/>
    </source>
</evidence>
<dbReference type="PROSITE" id="PS50928">
    <property type="entry name" value="ABC_TM1"/>
    <property type="match status" value="1"/>
</dbReference>
<evidence type="ECO:0000256" key="1">
    <source>
        <dbReference type="ARBA" id="ARBA00004651"/>
    </source>
</evidence>
<name>A0A6J4VKU7_9BACT</name>
<reference evidence="9" key="1">
    <citation type="submission" date="2020-02" db="EMBL/GenBank/DDBJ databases">
        <authorList>
            <person name="Meier V. D."/>
        </authorList>
    </citation>
    <scope>NUCLEOTIDE SEQUENCE</scope>
    <source>
        <strain evidence="9">AVDCRST_MAG19</strain>
    </source>
</reference>
<dbReference type="AlphaFoldDB" id="A0A6J4VKU7"/>
<dbReference type="Gene3D" id="1.10.3720.10">
    <property type="entry name" value="MetI-like"/>
    <property type="match status" value="1"/>
</dbReference>
<evidence type="ECO:0000256" key="4">
    <source>
        <dbReference type="ARBA" id="ARBA00022692"/>
    </source>
</evidence>
<dbReference type="Pfam" id="PF00528">
    <property type="entry name" value="BPD_transp_1"/>
    <property type="match status" value="1"/>
</dbReference>
<comment type="subcellular location">
    <subcellularLocation>
        <location evidence="1 7">Cell membrane</location>
        <topology evidence="1 7">Multi-pass membrane protein</topology>
    </subcellularLocation>
</comment>
<feature type="transmembrane region" description="Helical" evidence="7">
    <location>
        <begin position="87"/>
        <end position="108"/>
    </location>
</feature>
<evidence type="ECO:0000256" key="3">
    <source>
        <dbReference type="ARBA" id="ARBA00022475"/>
    </source>
</evidence>
<dbReference type="SUPFAM" id="SSF161098">
    <property type="entry name" value="MetI-like"/>
    <property type="match status" value="1"/>
</dbReference>
<feature type="transmembrane region" description="Helical" evidence="7">
    <location>
        <begin position="212"/>
        <end position="230"/>
    </location>
</feature>
<dbReference type="GO" id="GO:0055085">
    <property type="term" value="P:transmembrane transport"/>
    <property type="evidence" value="ECO:0007669"/>
    <property type="project" value="InterPro"/>
</dbReference>
<dbReference type="PANTHER" id="PTHR30193">
    <property type="entry name" value="ABC TRANSPORTER PERMEASE PROTEIN"/>
    <property type="match status" value="1"/>
</dbReference>
<sequence>MTASLARHRAWSAPCPRRPGYRGQLWLMLAPYLLGLALLVVVPALVGLPLALTAYNALEPARFVGFDNLVELATDPIFRTSVFNSGVYVALAVPLRLLGALGLAFLLFRPGRGVGAGRAAVYLPTVVPDVAWALLWLWLLNPAYGPVNGLLALVGLPGPAWMVEEWGARSAVILMLVWQIGEGLVACLAALGDIPAETLEQSAVDGAGVWQTLRGVTLPLLAPVLLILLFRDTIFSLQSTFVPALILGDGGGPNYATTFIPMWIYTNAFEYLRYGYAMAMTWTMYGLTALLLFGQYRVARRWRLGFADAE</sequence>
<protein>
    <recommendedName>
        <fullName evidence="8">ABC transmembrane type-1 domain-containing protein</fullName>
    </recommendedName>
</protein>
<feature type="transmembrane region" description="Helical" evidence="7">
    <location>
        <begin position="170"/>
        <end position="192"/>
    </location>
</feature>
<evidence type="ECO:0000256" key="6">
    <source>
        <dbReference type="ARBA" id="ARBA00023136"/>
    </source>
</evidence>
<feature type="transmembrane region" description="Helical" evidence="7">
    <location>
        <begin position="271"/>
        <end position="293"/>
    </location>
</feature>
<feature type="domain" description="ABC transmembrane type-1" evidence="8">
    <location>
        <begin position="82"/>
        <end position="293"/>
    </location>
</feature>
<gene>
    <name evidence="9" type="ORF">AVDCRST_MAG19-3774</name>
</gene>
<dbReference type="InterPro" id="IPR051393">
    <property type="entry name" value="ABC_transporter_permease"/>
</dbReference>
<evidence type="ECO:0000256" key="7">
    <source>
        <dbReference type="RuleBase" id="RU363032"/>
    </source>
</evidence>
<dbReference type="EMBL" id="CADCWL010000205">
    <property type="protein sequence ID" value="CAA9578783.1"/>
    <property type="molecule type" value="Genomic_DNA"/>
</dbReference>
<proteinExistence type="inferred from homology"/>
<feature type="transmembrane region" description="Helical" evidence="7">
    <location>
        <begin position="25"/>
        <end position="46"/>
    </location>
</feature>
<dbReference type="GO" id="GO:0005886">
    <property type="term" value="C:plasma membrane"/>
    <property type="evidence" value="ECO:0007669"/>
    <property type="project" value="UniProtKB-SubCell"/>
</dbReference>